<keyword evidence="2" id="KW-1185">Reference proteome</keyword>
<dbReference type="PROSITE" id="PS51257">
    <property type="entry name" value="PROKAR_LIPOPROTEIN"/>
    <property type="match status" value="1"/>
</dbReference>
<proteinExistence type="predicted"/>
<organism evidence="1 2">
    <name type="scientific">Mariniflexile fucanivorans</name>
    <dbReference type="NCBI Taxonomy" id="264023"/>
    <lineage>
        <taxon>Bacteria</taxon>
        <taxon>Pseudomonadati</taxon>
        <taxon>Bacteroidota</taxon>
        <taxon>Flavobacteriia</taxon>
        <taxon>Flavobacteriales</taxon>
        <taxon>Flavobacteriaceae</taxon>
        <taxon>Mariniflexile</taxon>
    </lineage>
</organism>
<protein>
    <recommendedName>
        <fullName evidence="3">Nitrite reductase/ring-hydroxylating ferredoxin subunit</fullName>
    </recommendedName>
</protein>
<evidence type="ECO:0000313" key="1">
    <source>
        <dbReference type="EMBL" id="TCL68834.1"/>
    </source>
</evidence>
<reference evidence="1 2" key="1">
    <citation type="submission" date="2019-03" db="EMBL/GenBank/DDBJ databases">
        <title>Genomic Encyclopedia of Type Strains, Phase IV (KMG-IV): sequencing the most valuable type-strain genomes for metagenomic binning, comparative biology and taxonomic classification.</title>
        <authorList>
            <person name="Goeker M."/>
        </authorList>
    </citation>
    <scope>NUCLEOTIDE SEQUENCE [LARGE SCALE GENOMIC DNA]</scope>
    <source>
        <strain evidence="1 2">DSM 18792</strain>
    </source>
</reference>
<dbReference type="AlphaFoldDB" id="A0A4R1RR83"/>
<evidence type="ECO:0008006" key="3">
    <source>
        <dbReference type="Google" id="ProtNLM"/>
    </source>
</evidence>
<evidence type="ECO:0000313" key="2">
    <source>
        <dbReference type="Proteomes" id="UP000295455"/>
    </source>
</evidence>
<dbReference type="Proteomes" id="UP000295455">
    <property type="component" value="Unassembled WGS sequence"/>
</dbReference>
<gene>
    <name evidence="1" type="ORF">EV196_101257</name>
</gene>
<comment type="caution">
    <text evidence="1">The sequence shown here is derived from an EMBL/GenBank/DDBJ whole genome shotgun (WGS) entry which is preliminary data.</text>
</comment>
<dbReference type="OrthoDB" id="1201186at2"/>
<dbReference type="RefSeq" id="WP_132214081.1">
    <property type="nucleotide sequence ID" value="NZ_OX156936.1"/>
</dbReference>
<accession>A0A4R1RR83</accession>
<sequence>MKSLKYIFCFTFLVACSGNTENENCKFLLDINVNTSINLSLPQYSQLQFDTQSIYIPNFGNGGIIVTNAVTNYLAWDASDPNHAPSSGCHLEISGLEATCSCGDGNTYSLINGQPLNGSTLVCGLKNYRIDKSGNNLLISNY</sequence>
<name>A0A4R1RR83_9FLAO</name>
<dbReference type="EMBL" id="SLUP01000001">
    <property type="protein sequence ID" value="TCL68834.1"/>
    <property type="molecule type" value="Genomic_DNA"/>
</dbReference>